<dbReference type="EMBL" id="QXFZ01006714">
    <property type="protein sequence ID" value="KAE9058158.1"/>
    <property type="molecule type" value="Genomic_DNA"/>
</dbReference>
<comment type="caution">
    <text evidence="2">The sequence shown here is derived from an EMBL/GenBank/DDBJ whole genome shotgun (WGS) entry which is preliminary data.</text>
</comment>
<dbReference type="Proteomes" id="UP000437068">
    <property type="component" value="Unassembled WGS sequence"/>
</dbReference>
<protein>
    <submittedName>
        <fullName evidence="2">Uncharacterized protein</fullName>
    </submittedName>
</protein>
<evidence type="ECO:0000313" key="2">
    <source>
        <dbReference type="EMBL" id="KAE9263542.1"/>
    </source>
</evidence>
<evidence type="ECO:0000313" key="1">
    <source>
        <dbReference type="EMBL" id="KAE9058158.1"/>
    </source>
</evidence>
<dbReference type="Proteomes" id="UP000441208">
    <property type="component" value="Unassembled WGS sequence"/>
</dbReference>
<gene>
    <name evidence="2" type="ORF">PF001_g31630</name>
    <name evidence="1" type="ORF">PF007_g31398</name>
</gene>
<organism evidence="2 3">
    <name type="scientific">Phytophthora fragariae</name>
    <dbReference type="NCBI Taxonomy" id="53985"/>
    <lineage>
        <taxon>Eukaryota</taxon>
        <taxon>Sar</taxon>
        <taxon>Stramenopiles</taxon>
        <taxon>Oomycota</taxon>
        <taxon>Peronosporomycetes</taxon>
        <taxon>Peronosporales</taxon>
        <taxon>Peronosporaceae</taxon>
        <taxon>Phytophthora</taxon>
    </lineage>
</organism>
<reference evidence="3 4" key="1">
    <citation type="submission" date="2018-08" db="EMBL/GenBank/DDBJ databases">
        <title>Genomic investigation of the strawberry pathogen Phytophthora fragariae indicates pathogenicity is determined by transcriptional variation in three key races.</title>
        <authorList>
            <person name="Adams T.M."/>
            <person name="Armitage A.D."/>
            <person name="Sobczyk M.K."/>
            <person name="Bates H.J."/>
            <person name="Dunwell J.M."/>
            <person name="Nellist C.F."/>
            <person name="Harrison R.J."/>
        </authorList>
    </citation>
    <scope>NUCLEOTIDE SEQUENCE [LARGE SCALE GENOMIC DNA]</scope>
    <source>
        <strain evidence="2 3">A4</strain>
        <strain evidence="1 4">NOV-71</strain>
    </source>
</reference>
<evidence type="ECO:0000313" key="4">
    <source>
        <dbReference type="Proteomes" id="UP000441208"/>
    </source>
</evidence>
<accession>A0A6A4B0D8</accession>
<evidence type="ECO:0000313" key="3">
    <source>
        <dbReference type="Proteomes" id="UP000437068"/>
    </source>
</evidence>
<dbReference type="AlphaFoldDB" id="A0A6A4B0D8"/>
<sequence length="127" mass="13197">MTASLPAVAVVLHAMSEDNASSATLSKPPPPPSPVSCCSCVAKLASPPPRASRDESSDLAGRCFALRRRPTAANTTAVVGALESASATTLALPGRYSTSKSNSWRVNAHRCSFPVRLGLVISHLRAE</sequence>
<proteinExistence type="predicted"/>
<dbReference type="EMBL" id="QXGE01007360">
    <property type="protein sequence ID" value="KAE9263542.1"/>
    <property type="molecule type" value="Genomic_DNA"/>
</dbReference>
<name>A0A6A4B0D8_9STRA</name>